<reference evidence="1 2" key="1">
    <citation type="submission" date="2021-06" db="EMBL/GenBank/DDBJ databases">
        <title>Caerostris extrusa draft genome.</title>
        <authorList>
            <person name="Kono N."/>
            <person name="Arakawa K."/>
        </authorList>
    </citation>
    <scope>NUCLEOTIDE SEQUENCE [LARGE SCALE GENOMIC DNA]</scope>
</reference>
<accession>A0AAV4Y8I5</accession>
<keyword evidence="2" id="KW-1185">Reference proteome</keyword>
<evidence type="ECO:0000313" key="2">
    <source>
        <dbReference type="Proteomes" id="UP001054945"/>
    </source>
</evidence>
<gene>
    <name evidence="1" type="ORF">CEXT_158401</name>
</gene>
<proteinExistence type="predicted"/>
<dbReference type="AlphaFoldDB" id="A0AAV4Y8I5"/>
<protein>
    <submittedName>
        <fullName evidence="1">Uncharacterized protein</fullName>
    </submittedName>
</protein>
<comment type="caution">
    <text evidence="1">The sequence shown here is derived from an EMBL/GenBank/DDBJ whole genome shotgun (WGS) entry which is preliminary data.</text>
</comment>
<evidence type="ECO:0000313" key="1">
    <source>
        <dbReference type="EMBL" id="GIZ03722.1"/>
    </source>
</evidence>
<sequence>MKKIVKFFKEKVSVFSNYGNNIVERGKGTVECIGDDLWPVSSRKTMFLLLSVISEKRDMSNLIQAAVTNCEMVSQTLGRICIFPYL</sequence>
<dbReference type="Proteomes" id="UP001054945">
    <property type="component" value="Unassembled WGS sequence"/>
</dbReference>
<name>A0AAV4Y8I5_CAEEX</name>
<dbReference type="EMBL" id="BPLR01018989">
    <property type="protein sequence ID" value="GIZ03722.1"/>
    <property type="molecule type" value="Genomic_DNA"/>
</dbReference>
<organism evidence="1 2">
    <name type="scientific">Caerostris extrusa</name>
    <name type="common">Bark spider</name>
    <name type="synonym">Caerostris bankana</name>
    <dbReference type="NCBI Taxonomy" id="172846"/>
    <lineage>
        <taxon>Eukaryota</taxon>
        <taxon>Metazoa</taxon>
        <taxon>Ecdysozoa</taxon>
        <taxon>Arthropoda</taxon>
        <taxon>Chelicerata</taxon>
        <taxon>Arachnida</taxon>
        <taxon>Araneae</taxon>
        <taxon>Araneomorphae</taxon>
        <taxon>Entelegynae</taxon>
        <taxon>Araneoidea</taxon>
        <taxon>Araneidae</taxon>
        <taxon>Caerostris</taxon>
    </lineage>
</organism>